<keyword evidence="1" id="KW-0175">Coiled coil</keyword>
<protein>
    <submittedName>
        <fullName evidence="3">Uncharacterized protein</fullName>
    </submittedName>
</protein>
<gene>
    <name evidence="3" type="ORF">CCMP2556_LOCUS1937</name>
</gene>
<accession>A0ABP0HIU4</accession>
<evidence type="ECO:0000313" key="4">
    <source>
        <dbReference type="Proteomes" id="UP001642484"/>
    </source>
</evidence>
<comment type="caution">
    <text evidence="3">The sequence shown here is derived from an EMBL/GenBank/DDBJ whole genome shotgun (WGS) entry which is preliminary data.</text>
</comment>
<keyword evidence="4" id="KW-1185">Reference proteome</keyword>
<proteinExistence type="predicted"/>
<dbReference type="Gene3D" id="1.10.287.1490">
    <property type="match status" value="1"/>
</dbReference>
<dbReference type="SUPFAM" id="SSF57997">
    <property type="entry name" value="Tropomyosin"/>
    <property type="match status" value="2"/>
</dbReference>
<reference evidence="3 4" key="1">
    <citation type="submission" date="2024-02" db="EMBL/GenBank/DDBJ databases">
        <authorList>
            <person name="Chen Y."/>
            <person name="Shah S."/>
            <person name="Dougan E. K."/>
            <person name="Thang M."/>
            <person name="Chan C."/>
        </authorList>
    </citation>
    <scope>NUCLEOTIDE SEQUENCE [LARGE SCALE GENOMIC DNA]</scope>
</reference>
<sequence length="631" mass="70805">METTHKSERQEMEKKLESNKKELQQLVAGLEEKFGGSGAPSGDDGVKKGAEAQIMKKVATRLQDFESQITAQLSNVSTDFDKKISHMQRSTGTTKPIDGVGAETGLDTMAEDVDQLKFDVGELKDLLTNSKGEVNHIRRIVLACERDMEDFTAAMDAVNVDLDEMRARVDATHSIITSRQRVEATMTAEISTMRLDIGDIQEALKNHDSWMEDVSNTLQQMQEKEDNTTEDLINLKNEFNTKLDGKVDNVAWKEANDDLDAAVKTVRDMVSSLRLDVDARRRKVDEILSTMRHDVTSVETNLEESKSKLATDTDHAINALNGRIDFTNKDLSATQESLHTTQNSLSDCFNEVAVVRSDLERSIADTEARAKNDTRQKQQETLEKIGDVEQQGELRAAEASRRLGALDLRMSGVQGGLGEQKRDILKLREEVNGLTVKSASHEVDISKCGDSFKKMEKQRNLDAQNIKAQLDAIHDVLDTKVNEKPFEDVKHCVSSLTKGVVKFAQVVGVFPGPRFDDAEGAESGEADVELLGWEESAETFSFRVDKAWRQRCSQRFRNILDMIAKKADHSVLRLLQISQQHIESQLERVKHERELWKEVVERRQQQPLQLALSMKDPAVEGSQTARGPFRG</sequence>
<feature type="compositionally biased region" description="Basic and acidic residues" evidence="2">
    <location>
        <begin position="1"/>
        <end position="23"/>
    </location>
</feature>
<evidence type="ECO:0000256" key="2">
    <source>
        <dbReference type="SAM" id="MobiDB-lite"/>
    </source>
</evidence>
<evidence type="ECO:0000256" key="1">
    <source>
        <dbReference type="SAM" id="Coils"/>
    </source>
</evidence>
<name>A0ABP0HIU4_9DINO</name>
<dbReference type="EMBL" id="CAXAMN010000681">
    <property type="protein sequence ID" value="CAK8990134.1"/>
    <property type="molecule type" value="Genomic_DNA"/>
</dbReference>
<organism evidence="3 4">
    <name type="scientific">Durusdinium trenchii</name>
    <dbReference type="NCBI Taxonomy" id="1381693"/>
    <lineage>
        <taxon>Eukaryota</taxon>
        <taxon>Sar</taxon>
        <taxon>Alveolata</taxon>
        <taxon>Dinophyceae</taxon>
        <taxon>Suessiales</taxon>
        <taxon>Symbiodiniaceae</taxon>
        <taxon>Durusdinium</taxon>
    </lineage>
</organism>
<dbReference type="Proteomes" id="UP001642484">
    <property type="component" value="Unassembled WGS sequence"/>
</dbReference>
<evidence type="ECO:0000313" key="3">
    <source>
        <dbReference type="EMBL" id="CAK8990134.1"/>
    </source>
</evidence>
<feature type="region of interest" description="Disordered" evidence="2">
    <location>
        <begin position="1"/>
        <end position="47"/>
    </location>
</feature>
<feature type="coiled-coil region" evidence="1">
    <location>
        <begin position="211"/>
        <end position="238"/>
    </location>
</feature>